<dbReference type="RefSeq" id="WP_230501420.1">
    <property type="nucleotide sequence ID" value="NZ_CAKJTJ010000011.1"/>
</dbReference>
<proteinExistence type="predicted"/>
<name>A0ABM8YNG2_9BACI</name>
<evidence type="ECO:0000313" key="2">
    <source>
        <dbReference type="EMBL" id="CAG9621533.1"/>
    </source>
</evidence>
<keyword evidence="1" id="KW-0812">Transmembrane</keyword>
<feature type="transmembrane region" description="Helical" evidence="1">
    <location>
        <begin position="80"/>
        <end position="99"/>
    </location>
</feature>
<comment type="caution">
    <text evidence="2">The sequence shown here is derived from an EMBL/GenBank/DDBJ whole genome shotgun (WGS) entry which is preliminary data.</text>
</comment>
<feature type="transmembrane region" description="Helical" evidence="1">
    <location>
        <begin position="35"/>
        <end position="68"/>
    </location>
</feature>
<gene>
    <name evidence="2" type="ORF">BACCIP111883_02306</name>
</gene>
<organism evidence="2 3">
    <name type="scientific">Sutcliffiella rhizosphaerae</name>
    <dbReference type="NCBI Taxonomy" id="2880967"/>
    <lineage>
        <taxon>Bacteria</taxon>
        <taxon>Bacillati</taxon>
        <taxon>Bacillota</taxon>
        <taxon>Bacilli</taxon>
        <taxon>Bacillales</taxon>
        <taxon>Bacillaceae</taxon>
        <taxon>Sutcliffiella</taxon>
    </lineage>
</organism>
<protein>
    <submittedName>
        <fullName evidence="2">Uncharacterized protein</fullName>
    </submittedName>
</protein>
<dbReference type="Proteomes" id="UP000789833">
    <property type="component" value="Unassembled WGS sequence"/>
</dbReference>
<accession>A0ABM8YNG2</accession>
<keyword evidence="1" id="KW-1133">Transmembrane helix</keyword>
<feature type="transmembrane region" description="Helical" evidence="1">
    <location>
        <begin position="7"/>
        <end position="29"/>
    </location>
</feature>
<reference evidence="2 3" key="1">
    <citation type="submission" date="2021-10" db="EMBL/GenBank/DDBJ databases">
        <authorList>
            <person name="Criscuolo A."/>
        </authorList>
    </citation>
    <scope>NUCLEOTIDE SEQUENCE [LARGE SCALE GENOMIC DNA]</scope>
    <source>
        <strain evidence="3">CIP 111883</strain>
    </source>
</reference>
<sequence length="105" mass="12470">MTEWKKVVIRLMEIMIIFAGGLLLTIYILKPIYTAFGILLIGNIWVNWFGVSYFLFTVYTIMVGLFLWKENILFQKRISSKLFWVMFLIANYVIFIPFIKGENPF</sequence>
<keyword evidence="1" id="KW-0472">Membrane</keyword>
<keyword evidence="3" id="KW-1185">Reference proteome</keyword>
<evidence type="ECO:0000313" key="3">
    <source>
        <dbReference type="Proteomes" id="UP000789833"/>
    </source>
</evidence>
<dbReference type="EMBL" id="CAKJTJ010000011">
    <property type="protein sequence ID" value="CAG9621533.1"/>
    <property type="molecule type" value="Genomic_DNA"/>
</dbReference>
<evidence type="ECO:0000256" key="1">
    <source>
        <dbReference type="SAM" id="Phobius"/>
    </source>
</evidence>